<dbReference type="Proteomes" id="UP001465153">
    <property type="component" value="Unassembled WGS sequence"/>
</dbReference>
<gene>
    <name evidence="5" type="ORF">NBRC116591_32350</name>
</gene>
<sequence length="655" mass="74109">MVLVNGMGGIGKTALAQTYATFYRDNYAHIAWMQQTSDDFRQDLISAEGLLHSLNIDVTGAVDELFPRIIHQMRTLENQPNLLVIDNAFASLTKIKDQLPKQPHWHILITSREEIAGFELKELGFLSETAAIDLFKRHYTLTKLQDADIAAIVKAIDYHTLTIELLAKVAQRKRANPDELLIAIKDDITANVNINHAQNGDKIERIRWYLCSIFKADKLSEPEIHLLKQLTCLPTEFHSYEILEELLNIKEEFDFTLSEILESLKESGWLIADSKNDSYKMHQVIQLALFTQLNVKLDNVDLLIDKITNNLELDQTKDNPIDKFLWIPFGQTIDGLFSESTDDRVSSLQNNLALRLKERGDLQGAKNLLEKAVLDAEKNFGEDHPATAIRYSNLGVLLQALGDLQRAKALIEKAMISDEKKFGEYHPTTAIRYSNLGLVLKDLGDLQGAKTLIEKAMISNEKVFGEDYPTTAICYSNLGLVLQDLGDLHGAKNLLEKARISDEKNFGENHPNTARCYSNLGQVVQDLGDLHGAKNLLEKARISDERNFGEDHPNTATRYSNLGLVLKDLGDLQGAKTLLEKAMTSDEKNFGKGHPSTGRSYYNLATLLYKSQDYQRAFSLIEKALEIFKNSYPKNHPHIEKALWWHERIKSKLNN</sequence>
<organism evidence="5 6">
    <name type="scientific">Sessilibacter corallicola</name>
    <dbReference type="NCBI Taxonomy" id="2904075"/>
    <lineage>
        <taxon>Bacteria</taxon>
        <taxon>Pseudomonadati</taxon>
        <taxon>Pseudomonadota</taxon>
        <taxon>Gammaproteobacteria</taxon>
        <taxon>Cellvibrionales</taxon>
        <taxon>Cellvibrionaceae</taxon>
        <taxon>Sessilibacter</taxon>
    </lineage>
</organism>
<comment type="caution">
    <text evidence="5">The sequence shown here is derived from an EMBL/GenBank/DDBJ whole genome shotgun (WGS) entry which is preliminary data.</text>
</comment>
<dbReference type="SUPFAM" id="SSF52540">
    <property type="entry name" value="P-loop containing nucleoside triphosphate hydrolases"/>
    <property type="match status" value="1"/>
</dbReference>
<dbReference type="PROSITE" id="PS50005">
    <property type="entry name" value="TPR"/>
    <property type="match status" value="2"/>
</dbReference>
<dbReference type="PANTHER" id="PTHR45641:SF19">
    <property type="entry name" value="NEPHROCYSTIN-3"/>
    <property type="match status" value="1"/>
</dbReference>
<keyword evidence="6" id="KW-1185">Reference proteome</keyword>
<dbReference type="SUPFAM" id="SSF48452">
    <property type="entry name" value="TPR-like"/>
    <property type="match status" value="2"/>
</dbReference>
<accession>A0ABQ0ACP2</accession>
<evidence type="ECO:0000256" key="1">
    <source>
        <dbReference type="ARBA" id="ARBA00022737"/>
    </source>
</evidence>
<reference evidence="5 6" key="1">
    <citation type="submission" date="2024-04" db="EMBL/GenBank/DDBJ databases">
        <title>Draft genome sequence of Sessilibacter corallicola NBRC 116591.</title>
        <authorList>
            <person name="Miyakawa T."/>
            <person name="Kusuya Y."/>
            <person name="Miura T."/>
        </authorList>
    </citation>
    <scope>NUCLEOTIDE SEQUENCE [LARGE SCALE GENOMIC DNA]</scope>
    <source>
        <strain evidence="5 6">KU-00831-HH</strain>
    </source>
</reference>
<dbReference type="Gene3D" id="3.40.50.300">
    <property type="entry name" value="P-loop containing nucleotide triphosphate hydrolases"/>
    <property type="match status" value="1"/>
</dbReference>
<dbReference type="Pfam" id="PF13424">
    <property type="entry name" value="TPR_12"/>
    <property type="match status" value="3"/>
</dbReference>
<feature type="domain" description="NB-ARC" evidence="4">
    <location>
        <begin position="2"/>
        <end position="117"/>
    </location>
</feature>
<dbReference type="InterPro" id="IPR027417">
    <property type="entry name" value="P-loop_NTPase"/>
</dbReference>
<dbReference type="EMBL" id="BAABWN010000012">
    <property type="protein sequence ID" value="GAA6169424.1"/>
    <property type="molecule type" value="Genomic_DNA"/>
</dbReference>
<feature type="repeat" description="TPR" evidence="3">
    <location>
        <begin position="556"/>
        <end position="589"/>
    </location>
</feature>
<dbReference type="Pfam" id="PF00931">
    <property type="entry name" value="NB-ARC"/>
    <property type="match status" value="1"/>
</dbReference>
<keyword evidence="1" id="KW-0677">Repeat</keyword>
<evidence type="ECO:0000259" key="4">
    <source>
        <dbReference type="Pfam" id="PF00931"/>
    </source>
</evidence>
<dbReference type="SMART" id="SM00028">
    <property type="entry name" value="TPR"/>
    <property type="match status" value="7"/>
</dbReference>
<dbReference type="InterPro" id="IPR011990">
    <property type="entry name" value="TPR-like_helical_dom_sf"/>
</dbReference>
<keyword evidence="2 3" id="KW-0802">TPR repeat</keyword>
<dbReference type="InterPro" id="IPR002182">
    <property type="entry name" value="NB-ARC"/>
</dbReference>
<dbReference type="InterPro" id="IPR019734">
    <property type="entry name" value="TPR_rpt"/>
</dbReference>
<dbReference type="Gene3D" id="1.25.40.10">
    <property type="entry name" value="Tetratricopeptide repeat domain"/>
    <property type="match status" value="2"/>
</dbReference>
<protein>
    <recommendedName>
        <fullName evidence="4">NB-ARC domain-containing protein</fullName>
    </recommendedName>
</protein>
<name>A0ABQ0ACP2_9GAMM</name>
<evidence type="ECO:0000256" key="3">
    <source>
        <dbReference type="PROSITE-ProRule" id="PRU00339"/>
    </source>
</evidence>
<dbReference type="Pfam" id="PF13374">
    <property type="entry name" value="TPR_10"/>
    <property type="match status" value="1"/>
</dbReference>
<feature type="repeat" description="TPR" evidence="3">
    <location>
        <begin position="598"/>
        <end position="631"/>
    </location>
</feature>
<dbReference type="PANTHER" id="PTHR45641">
    <property type="entry name" value="TETRATRICOPEPTIDE REPEAT PROTEIN (AFU_ORTHOLOGUE AFUA_6G03870)"/>
    <property type="match status" value="1"/>
</dbReference>
<evidence type="ECO:0000313" key="5">
    <source>
        <dbReference type="EMBL" id="GAA6169424.1"/>
    </source>
</evidence>
<evidence type="ECO:0000313" key="6">
    <source>
        <dbReference type="Proteomes" id="UP001465153"/>
    </source>
</evidence>
<evidence type="ECO:0000256" key="2">
    <source>
        <dbReference type="ARBA" id="ARBA00022803"/>
    </source>
</evidence>
<proteinExistence type="predicted"/>